<name>A0A6P5QAE7_MUSCR</name>
<keyword evidence="2" id="KW-1185">Reference proteome</keyword>
<proteinExistence type="predicted"/>
<feature type="region of interest" description="Disordered" evidence="1">
    <location>
        <begin position="56"/>
        <end position="77"/>
    </location>
</feature>
<gene>
    <name evidence="3" type="primary">LOC110301116</name>
</gene>
<evidence type="ECO:0000313" key="2">
    <source>
        <dbReference type="Proteomes" id="UP000515126"/>
    </source>
</evidence>
<dbReference type="Proteomes" id="UP000515126">
    <property type="component" value="Chromosome 9"/>
</dbReference>
<dbReference type="AlphaFoldDB" id="A0A6P5QAE7"/>
<evidence type="ECO:0000313" key="3">
    <source>
        <dbReference type="RefSeq" id="XP_021027025.1"/>
    </source>
</evidence>
<sequence length="137" mass="14748">MPPGSRCGLHGHSRPGARCPAGGARGPRSPHLELVRAALLGGRRRELIPARPACGFPAAAKRTPHRSAESPGSSALQRLPRAVGVEREKLQCCIPSARPVTLRALRASHQQVSLLSTVSHWDVKLGCVSPRKQRRVR</sequence>
<feature type="region of interest" description="Disordered" evidence="1">
    <location>
        <begin position="1"/>
        <end position="30"/>
    </location>
</feature>
<dbReference type="GeneID" id="110301116"/>
<reference evidence="3" key="1">
    <citation type="submission" date="2025-08" db="UniProtKB">
        <authorList>
            <consortium name="RefSeq"/>
        </authorList>
    </citation>
    <scope>IDENTIFICATION</scope>
</reference>
<accession>A0A6P5QAE7</accession>
<dbReference type="KEGG" id="mcal:110301116"/>
<feature type="compositionally biased region" description="Low complexity" evidence="1">
    <location>
        <begin position="16"/>
        <end position="29"/>
    </location>
</feature>
<dbReference type="RefSeq" id="XP_021027025.1">
    <property type="nucleotide sequence ID" value="XM_021171366.1"/>
</dbReference>
<protein>
    <submittedName>
        <fullName evidence="3">Uncharacterized protein LOC110301116</fullName>
    </submittedName>
</protein>
<evidence type="ECO:0000256" key="1">
    <source>
        <dbReference type="SAM" id="MobiDB-lite"/>
    </source>
</evidence>
<organism evidence="2 3">
    <name type="scientific">Mus caroli</name>
    <name type="common">Ryukyu mouse</name>
    <name type="synonym">Ricefield mouse</name>
    <dbReference type="NCBI Taxonomy" id="10089"/>
    <lineage>
        <taxon>Eukaryota</taxon>
        <taxon>Metazoa</taxon>
        <taxon>Chordata</taxon>
        <taxon>Craniata</taxon>
        <taxon>Vertebrata</taxon>
        <taxon>Euteleostomi</taxon>
        <taxon>Mammalia</taxon>
        <taxon>Eutheria</taxon>
        <taxon>Euarchontoglires</taxon>
        <taxon>Glires</taxon>
        <taxon>Rodentia</taxon>
        <taxon>Myomorpha</taxon>
        <taxon>Muroidea</taxon>
        <taxon>Muridae</taxon>
        <taxon>Murinae</taxon>
        <taxon>Mus</taxon>
        <taxon>Mus</taxon>
    </lineage>
</organism>